<evidence type="ECO:0000313" key="4">
    <source>
        <dbReference type="Proteomes" id="UP000799440"/>
    </source>
</evidence>
<evidence type="ECO:0000313" key="3">
    <source>
        <dbReference type="EMBL" id="KAF2751520.1"/>
    </source>
</evidence>
<dbReference type="Pfam" id="PF00339">
    <property type="entry name" value="Arrestin_N"/>
    <property type="match status" value="1"/>
</dbReference>
<evidence type="ECO:0000259" key="2">
    <source>
        <dbReference type="Pfam" id="PF00339"/>
    </source>
</evidence>
<feature type="domain" description="Arrestin-like N-terminal" evidence="2">
    <location>
        <begin position="195"/>
        <end position="350"/>
    </location>
</feature>
<dbReference type="PANTHER" id="PTHR31904:SF1">
    <property type="entry name" value="BYPASS OF STOP CODON PROTEIN 5-RELATED"/>
    <property type="match status" value="1"/>
</dbReference>
<dbReference type="InterPro" id="IPR011021">
    <property type="entry name" value="Arrestin-like_N"/>
</dbReference>
<feature type="region of interest" description="Disordered" evidence="1">
    <location>
        <begin position="502"/>
        <end position="524"/>
    </location>
</feature>
<dbReference type="InterPro" id="IPR039634">
    <property type="entry name" value="Bul1-like"/>
</dbReference>
<reference evidence="3" key="1">
    <citation type="journal article" date="2020" name="Stud. Mycol.">
        <title>101 Dothideomycetes genomes: a test case for predicting lifestyles and emergence of pathogens.</title>
        <authorList>
            <person name="Haridas S."/>
            <person name="Albert R."/>
            <person name="Binder M."/>
            <person name="Bloem J."/>
            <person name="Labutti K."/>
            <person name="Salamov A."/>
            <person name="Andreopoulos B."/>
            <person name="Baker S."/>
            <person name="Barry K."/>
            <person name="Bills G."/>
            <person name="Bluhm B."/>
            <person name="Cannon C."/>
            <person name="Castanera R."/>
            <person name="Culley D."/>
            <person name="Daum C."/>
            <person name="Ezra D."/>
            <person name="Gonzalez J."/>
            <person name="Henrissat B."/>
            <person name="Kuo A."/>
            <person name="Liang C."/>
            <person name="Lipzen A."/>
            <person name="Lutzoni F."/>
            <person name="Magnuson J."/>
            <person name="Mondo S."/>
            <person name="Nolan M."/>
            <person name="Ohm R."/>
            <person name="Pangilinan J."/>
            <person name="Park H.-J."/>
            <person name="Ramirez L."/>
            <person name="Alfaro M."/>
            <person name="Sun H."/>
            <person name="Tritt A."/>
            <person name="Yoshinaga Y."/>
            <person name="Zwiers L.-H."/>
            <person name="Turgeon B."/>
            <person name="Goodwin S."/>
            <person name="Spatafora J."/>
            <person name="Crous P."/>
            <person name="Grigoriev I."/>
        </authorList>
    </citation>
    <scope>NUCLEOTIDE SEQUENCE</scope>
    <source>
        <strain evidence="3">CBS 119925</strain>
    </source>
</reference>
<sequence>MTLYQPTQPKTQNNPLIGTVWCKSQAILDWPQLQHRPSASQEPCASDTFPKPCHSHSPTPPALTQAHVLGNGTVYSPLAPFCPCEKILTCHTRPPGDNDYFASPASVRSQTPVPASVVYTCATRVLCLLAYQLTALYALQSLLMPPSSCRSVDSDIQSLGNQIGSKMRTLSSQCKPVITIDLNDSHGRGKFISSYSTMDNIEGTVFVTSASTTSFDNMEIAFVGSAHSFVDKVTPTPTISGRTEASHRFLTLKQPISDADLPPLRKFEAGKKYAFPFSFTIPAQLLPKACPHSVSNENVRQSHLMLPPSTGDPDVSGFGSTLLDDMAPEMARVTYMIRVRIVRNQGANQSVLADKSLKVRVKPAFQELPPLPVDIDDIEYRLRQEKVLKKGLFKGRLGTLTAQAVQPRPLTIPGARSTNNSPIATVARVLLRFDPSAESLEPPRLGSIVTKMRVSTYYASAPRHNFPTRSSLGFDLAQGLYQQTICLSTLCIASAPWQQHTAAANPSPDITRRDSAYSSSSSATGILPPSKDYRKDSFYTAEIIVPVTLPNNKNFLPTFHSCLISRIYTLCLSVSAHTAAIGAPTLHLKVPIQICAEGSASGNENARARSAEEVEARAANDLFLPRSTVAVAPSRAPDLPPEYALGAAGRYSARVTAVA</sequence>
<evidence type="ECO:0000256" key="1">
    <source>
        <dbReference type="SAM" id="MobiDB-lite"/>
    </source>
</evidence>
<name>A0A6A6VPJ1_9PLEO</name>
<dbReference type="EMBL" id="MU006562">
    <property type="protein sequence ID" value="KAF2751520.1"/>
    <property type="molecule type" value="Genomic_DNA"/>
</dbReference>
<accession>A0A6A6VPJ1</accession>
<protein>
    <recommendedName>
        <fullName evidence="2">Arrestin-like N-terminal domain-containing protein</fullName>
    </recommendedName>
</protein>
<dbReference type="OrthoDB" id="2283785at2759"/>
<organism evidence="3 4">
    <name type="scientific">Sporormia fimetaria CBS 119925</name>
    <dbReference type="NCBI Taxonomy" id="1340428"/>
    <lineage>
        <taxon>Eukaryota</taxon>
        <taxon>Fungi</taxon>
        <taxon>Dikarya</taxon>
        <taxon>Ascomycota</taxon>
        <taxon>Pezizomycotina</taxon>
        <taxon>Dothideomycetes</taxon>
        <taxon>Pleosporomycetidae</taxon>
        <taxon>Pleosporales</taxon>
        <taxon>Sporormiaceae</taxon>
        <taxon>Sporormia</taxon>
    </lineage>
</organism>
<proteinExistence type="predicted"/>
<gene>
    <name evidence="3" type="ORF">M011DRAFT_464243</name>
</gene>
<dbReference type="AlphaFoldDB" id="A0A6A6VPJ1"/>
<dbReference type="InterPro" id="IPR014752">
    <property type="entry name" value="Arrestin-like_C"/>
</dbReference>
<dbReference type="Proteomes" id="UP000799440">
    <property type="component" value="Unassembled WGS sequence"/>
</dbReference>
<dbReference type="Gene3D" id="2.60.40.640">
    <property type="match status" value="1"/>
</dbReference>
<keyword evidence="4" id="KW-1185">Reference proteome</keyword>
<dbReference type="PANTHER" id="PTHR31904">
    <property type="entry name" value="BYPASS OF STOP CODON PROTEIN 5-RELATED"/>
    <property type="match status" value="1"/>
</dbReference>